<evidence type="ECO:0000313" key="1">
    <source>
        <dbReference type="EMBL" id="QJA61692.1"/>
    </source>
</evidence>
<proteinExistence type="predicted"/>
<dbReference type="AlphaFoldDB" id="A0A6M3IYK2"/>
<name>A0A6M3IYK2_9ZZZZ</name>
<organism evidence="1">
    <name type="scientific">viral metagenome</name>
    <dbReference type="NCBI Taxonomy" id="1070528"/>
    <lineage>
        <taxon>unclassified sequences</taxon>
        <taxon>metagenomes</taxon>
        <taxon>organismal metagenomes</taxon>
    </lineage>
</organism>
<protein>
    <submittedName>
        <fullName evidence="1">Uncharacterized protein</fullName>
    </submittedName>
</protein>
<accession>A0A6M3IYK2</accession>
<sequence length="74" mass="8230">MKRHSVRQDPYWTRAKYAGTDRNGTPFVVGDQIFIYPACRGERSTIYAGEAAKTASAEFDAACFDEAEYNGGGW</sequence>
<gene>
    <name evidence="1" type="ORF">MM415B00897_0003</name>
</gene>
<dbReference type="EMBL" id="MT141450">
    <property type="protein sequence ID" value="QJA61692.1"/>
    <property type="molecule type" value="Genomic_DNA"/>
</dbReference>
<reference evidence="1" key="1">
    <citation type="submission" date="2020-03" db="EMBL/GenBank/DDBJ databases">
        <title>The deep terrestrial virosphere.</title>
        <authorList>
            <person name="Holmfeldt K."/>
            <person name="Nilsson E."/>
            <person name="Simone D."/>
            <person name="Lopez-Fernandez M."/>
            <person name="Wu X."/>
            <person name="de Brujin I."/>
            <person name="Lundin D."/>
            <person name="Andersson A."/>
            <person name="Bertilsson S."/>
            <person name="Dopson M."/>
        </authorList>
    </citation>
    <scope>NUCLEOTIDE SEQUENCE</scope>
    <source>
        <strain evidence="1">MM415B00897</strain>
    </source>
</reference>